<reference evidence="1" key="1">
    <citation type="submission" date="2021-06" db="EMBL/GenBank/DDBJ databases">
        <authorList>
            <person name="Kallberg Y."/>
            <person name="Tangrot J."/>
            <person name="Rosling A."/>
        </authorList>
    </citation>
    <scope>NUCLEOTIDE SEQUENCE</scope>
    <source>
        <strain evidence="1">CL551</strain>
    </source>
</reference>
<keyword evidence="2" id="KW-1185">Reference proteome</keyword>
<evidence type="ECO:0000313" key="1">
    <source>
        <dbReference type="EMBL" id="CAG8763454.1"/>
    </source>
</evidence>
<protein>
    <submittedName>
        <fullName evidence="1">2301_t:CDS:1</fullName>
    </submittedName>
</protein>
<dbReference type="Proteomes" id="UP000789342">
    <property type="component" value="Unassembled WGS sequence"/>
</dbReference>
<feature type="non-terminal residue" evidence="1">
    <location>
        <position position="45"/>
    </location>
</feature>
<dbReference type="EMBL" id="CAJVPV010042146">
    <property type="protein sequence ID" value="CAG8763454.1"/>
    <property type="molecule type" value="Genomic_DNA"/>
</dbReference>
<comment type="caution">
    <text evidence="1">The sequence shown here is derived from an EMBL/GenBank/DDBJ whole genome shotgun (WGS) entry which is preliminary data.</text>
</comment>
<gene>
    <name evidence="1" type="ORF">AMORRO_LOCUS16094</name>
</gene>
<proteinExistence type="predicted"/>
<accession>A0A9N9J4H9</accession>
<feature type="non-terminal residue" evidence="1">
    <location>
        <position position="1"/>
    </location>
</feature>
<organism evidence="1 2">
    <name type="scientific">Acaulospora morrowiae</name>
    <dbReference type="NCBI Taxonomy" id="94023"/>
    <lineage>
        <taxon>Eukaryota</taxon>
        <taxon>Fungi</taxon>
        <taxon>Fungi incertae sedis</taxon>
        <taxon>Mucoromycota</taxon>
        <taxon>Glomeromycotina</taxon>
        <taxon>Glomeromycetes</taxon>
        <taxon>Diversisporales</taxon>
        <taxon>Acaulosporaceae</taxon>
        <taxon>Acaulospora</taxon>
    </lineage>
</organism>
<name>A0A9N9J4H9_9GLOM</name>
<sequence length="45" mass="4761">TPASDITDDTSNSDICQGIKTQLEIGSRQCSTSLICIGNKSSEDK</sequence>
<evidence type="ECO:0000313" key="2">
    <source>
        <dbReference type="Proteomes" id="UP000789342"/>
    </source>
</evidence>
<dbReference type="AlphaFoldDB" id="A0A9N9J4H9"/>